<feature type="domain" description="Nucleoside transporter/FeoB GTPase Gate" evidence="2">
    <location>
        <begin position="42"/>
        <end position="153"/>
    </location>
</feature>
<feature type="transmembrane region" description="Helical" evidence="1">
    <location>
        <begin position="133"/>
        <end position="153"/>
    </location>
</feature>
<dbReference type="EMBL" id="JACRSR010000001">
    <property type="protein sequence ID" value="MBC8530243.1"/>
    <property type="molecule type" value="Genomic_DNA"/>
</dbReference>
<reference evidence="3" key="1">
    <citation type="submission" date="2020-08" db="EMBL/GenBank/DDBJ databases">
        <title>Genome public.</title>
        <authorList>
            <person name="Liu C."/>
            <person name="Sun Q."/>
        </authorList>
    </citation>
    <scope>NUCLEOTIDE SEQUENCE</scope>
    <source>
        <strain evidence="3">NSJ-53</strain>
    </source>
</reference>
<dbReference type="Pfam" id="PF07670">
    <property type="entry name" value="Gate"/>
    <property type="match status" value="1"/>
</dbReference>
<dbReference type="AlphaFoldDB" id="A0A926D1X7"/>
<dbReference type="RefSeq" id="WP_249314133.1">
    <property type="nucleotide sequence ID" value="NZ_JACRSR010000001.1"/>
</dbReference>
<keyword evidence="4" id="KW-1185">Reference proteome</keyword>
<keyword evidence="1" id="KW-1133">Transmembrane helix</keyword>
<evidence type="ECO:0000259" key="2">
    <source>
        <dbReference type="Pfam" id="PF07670"/>
    </source>
</evidence>
<accession>A0A926D1X7</accession>
<proteinExistence type="predicted"/>
<protein>
    <submittedName>
        <fullName evidence="3">Nucleoside recognition protein</fullName>
    </submittedName>
</protein>
<evidence type="ECO:0000313" key="4">
    <source>
        <dbReference type="Proteomes" id="UP000623172"/>
    </source>
</evidence>
<evidence type="ECO:0000256" key="1">
    <source>
        <dbReference type="SAM" id="Phobius"/>
    </source>
</evidence>
<keyword evidence="1" id="KW-0812">Transmembrane</keyword>
<evidence type="ECO:0000313" key="3">
    <source>
        <dbReference type="EMBL" id="MBC8530243.1"/>
    </source>
</evidence>
<name>A0A926D1X7_9FIRM</name>
<dbReference type="InterPro" id="IPR011642">
    <property type="entry name" value="Gate_dom"/>
</dbReference>
<feature type="transmembrane region" description="Helical" evidence="1">
    <location>
        <begin position="165"/>
        <end position="188"/>
    </location>
</feature>
<organism evidence="3 4">
    <name type="scientific">Gehongia tenuis</name>
    <dbReference type="NCBI Taxonomy" id="2763655"/>
    <lineage>
        <taxon>Bacteria</taxon>
        <taxon>Bacillati</taxon>
        <taxon>Bacillota</taxon>
        <taxon>Clostridia</taxon>
        <taxon>Christensenellales</taxon>
        <taxon>Christensenellaceae</taxon>
        <taxon>Gehongia</taxon>
    </lineage>
</organism>
<dbReference type="Proteomes" id="UP000623172">
    <property type="component" value="Unassembled WGS sequence"/>
</dbReference>
<gene>
    <name evidence="3" type="ORF">H8696_00080</name>
</gene>
<comment type="caution">
    <text evidence="3">The sequence shown here is derived from an EMBL/GenBank/DDBJ whole genome shotgun (WGS) entry which is preliminary data.</text>
</comment>
<sequence length="193" mass="20263">MMNALWGSMILASIVFALLSGRLDLVTDGALDGASASVEVAVTLLGVYALWLGVLKIAERAGLVEAIAKKMRPLMARLFSGVPKNHPAMGHISMNLLANVLGMGGAATPYGLKAMEELQRLNPHKDTATHDMCMLLIVNASSIQLIPMTIIGIRRAAGSAAPAEIIGSTLLVTLVNTVLAIILGKIMAGRRGR</sequence>
<keyword evidence="1" id="KW-0472">Membrane</keyword>
<feature type="transmembrane region" description="Helical" evidence="1">
    <location>
        <begin position="33"/>
        <end position="54"/>
    </location>
</feature>